<sequence>MSAEVEAPVEVVADPVLLGSREQARAALLEITDAATIGADEGYEAHEAHVLTLFFECRLPGYPGWRWAATLARVDEEAPVTVLEVELLPGAGAVVAPEWVPWSERLAQYRETQARQAAEEAAAAEAAADELRDEDEIAGDEDLLENDFSDFDDDLDGADIDDLDGGDSSADSGDADDDDDDDDEDRADESDDTELFADDESDDDDADDDESDGDDDHDDDERADRSY</sequence>
<gene>
    <name evidence="2" type="ORF">D3226_02675</name>
</gene>
<evidence type="ECO:0000313" key="3">
    <source>
        <dbReference type="Proteomes" id="UP001646141"/>
    </source>
</evidence>
<evidence type="ECO:0000313" key="2">
    <source>
        <dbReference type="EMBL" id="MBL3688865.1"/>
    </source>
</evidence>
<feature type="compositionally biased region" description="Acidic residues" evidence="1">
    <location>
        <begin position="129"/>
        <end position="165"/>
    </location>
</feature>
<organism evidence="2 3">
    <name type="scientific">Leucobacter chromiireducens subsp. chromiireducens</name>
    <dbReference type="NCBI Taxonomy" id="660067"/>
    <lineage>
        <taxon>Bacteria</taxon>
        <taxon>Bacillati</taxon>
        <taxon>Actinomycetota</taxon>
        <taxon>Actinomycetes</taxon>
        <taxon>Micrococcales</taxon>
        <taxon>Microbacteriaceae</taxon>
        <taxon>Leucobacter</taxon>
    </lineage>
</organism>
<feature type="region of interest" description="Disordered" evidence="1">
    <location>
        <begin position="129"/>
        <end position="227"/>
    </location>
</feature>
<dbReference type="Pfam" id="PF11228">
    <property type="entry name" value="DUF3027"/>
    <property type="match status" value="1"/>
</dbReference>
<dbReference type="EMBL" id="QYAD01000001">
    <property type="protein sequence ID" value="MBL3688865.1"/>
    <property type="molecule type" value="Genomic_DNA"/>
</dbReference>
<dbReference type="InterPro" id="IPR021391">
    <property type="entry name" value="DUF3027"/>
</dbReference>
<protein>
    <submittedName>
        <fullName evidence="2">DUF3027 domain-containing protein</fullName>
    </submittedName>
</protein>
<feature type="compositionally biased region" description="Acidic residues" evidence="1">
    <location>
        <begin position="173"/>
        <end position="219"/>
    </location>
</feature>
<keyword evidence="3" id="KW-1185">Reference proteome</keyword>
<evidence type="ECO:0000256" key="1">
    <source>
        <dbReference type="SAM" id="MobiDB-lite"/>
    </source>
</evidence>
<proteinExistence type="predicted"/>
<reference evidence="2 3" key="1">
    <citation type="submission" date="2018-09" db="EMBL/GenBank/DDBJ databases">
        <title>Comparative genomics of Leucobacter spp.</title>
        <authorList>
            <person name="Reis A.C."/>
            <person name="Kolvenbach B.A."/>
            <person name="Corvini P.F.X."/>
            <person name="Nunes O.C."/>
        </authorList>
    </citation>
    <scope>NUCLEOTIDE SEQUENCE [LARGE SCALE GENOMIC DNA]</scope>
    <source>
        <strain evidence="2 3">L-1</strain>
    </source>
</reference>
<accession>A0ABS1SMP1</accession>
<comment type="caution">
    <text evidence="2">The sequence shown here is derived from an EMBL/GenBank/DDBJ whole genome shotgun (WGS) entry which is preliminary data.</text>
</comment>
<dbReference type="Proteomes" id="UP001646141">
    <property type="component" value="Unassembled WGS sequence"/>
</dbReference>
<name>A0ABS1SMP1_9MICO</name>